<sequence>MGARGVFEEGGERGSQELRRFAFHFEAVGPAPFAGGAAVGSGGTEAPVPGTGFQRAVQIVHAPLLRCSGKGFATVEVFRTGKGELQPFAGLHGLRYNEGSGV</sequence>
<name>F3PQZ0_9BACE</name>
<keyword evidence="2" id="KW-1185">Reference proteome</keyword>
<gene>
    <name evidence="1" type="ORF">HMPREF9446_01138</name>
</gene>
<accession>F3PQZ0</accession>
<comment type="caution">
    <text evidence="1">The sequence shown here is derived from an EMBL/GenBank/DDBJ whole genome shotgun (WGS) entry which is preliminary data.</text>
</comment>
<reference evidence="1 2" key="1">
    <citation type="submission" date="2011-02" db="EMBL/GenBank/DDBJ databases">
        <authorList>
            <person name="Weinstock G."/>
            <person name="Sodergren E."/>
            <person name="Clifton S."/>
            <person name="Fulton L."/>
            <person name="Fulton B."/>
            <person name="Courtney L."/>
            <person name="Fronick C."/>
            <person name="Harrison M."/>
            <person name="Strong C."/>
            <person name="Farmer C."/>
            <person name="Delahaunty K."/>
            <person name="Markovic C."/>
            <person name="Hall O."/>
            <person name="Minx P."/>
            <person name="Tomlinson C."/>
            <person name="Mitreva M."/>
            <person name="Hou S."/>
            <person name="Chen J."/>
            <person name="Wollam A."/>
            <person name="Pepin K.H."/>
            <person name="Johnson M."/>
            <person name="Bhonagiri V."/>
            <person name="Zhang X."/>
            <person name="Suruliraj S."/>
            <person name="Warren W."/>
            <person name="Chinwalla A."/>
            <person name="Mardis E.R."/>
            <person name="Wilson R.K."/>
        </authorList>
    </citation>
    <scope>NUCLEOTIDE SEQUENCE [LARGE SCALE GENOMIC DNA]</scope>
    <source>
        <strain evidence="1 2">YIT 12057</strain>
    </source>
</reference>
<evidence type="ECO:0000313" key="2">
    <source>
        <dbReference type="Proteomes" id="UP000003416"/>
    </source>
</evidence>
<dbReference type="Proteomes" id="UP000003416">
    <property type="component" value="Unassembled WGS sequence"/>
</dbReference>
<dbReference type="HOGENOM" id="CLU_2271738_0_0_10"/>
<protein>
    <submittedName>
        <fullName evidence="1">Conserved domain protein</fullName>
    </submittedName>
</protein>
<organism evidence="1 2">
    <name type="scientific">Bacteroides fluxus YIT 12057</name>
    <dbReference type="NCBI Taxonomy" id="763034"/>
    <lineage>
        <taxon>Bacteria</taxon>
        <taxon>Pseudomonadati</taxon>
        <taxon>Bacteroidota</taxon>
        <taxon>Bacteroidia</taxon>
        <taxon>Bacteroidales</taxon>
        <taxon>Bacteroidaceae</taxon>
        <taxon>Bacteroides</taxon>
    </lineage>
</organism>
<dbReference type="AlphaFoldDB" id="F3PQZ0"/>
<evidence type="ECO:0000313" key="1">
    <source>
        <dbReference type="EMBL" id="EGF58531.1"/>
    </source>
</evidence>
<dbReference type="EMBL" id="AFBN01000021">
    <property type="protein sequence ID" value="EGF58531.1"/>
    <property type="molecule type" value="Genomic_DNA"/>
</dbReference>
<proteinExistence type="predicted"/>